<evidence type="ECO:0000256" key="2">
    <source>
        <dbReference type="SAM" id="MobiDB-lite"/>
    </source>
</evidence>
<evidence type="ECO:0000259" key="5">
    <source>
        <dbReference type="PROSITE" id="PS51212"/>
    </source>
</evidence>
<evidence type="ECO:0000256" key="3">
    <source>
        <dbReference type="SAM" id="SignalP"/>
    </source>
</evidence>
<dbReference type="InterPro" id="IPR002889">
    <property type="entry name" value="WSC_carb-bd"/>
</dbReference>
<keyword evidence="1" id="KW-0677">Repeat</keyword>
<keyword evidence="7" id="KW-1185">Reference proteome</keyword>
<organism evidence="6 7">
    <name type="scientific">Zymoseptoria brevis</name>
    <dbReference type="NCBI Taxonomy" id="1047168"/>
    <lineage>
        <taxon>Eukaryota</taxon>
        <taxon>Fungi</taxon>
        <taxon>Dikarya</taxon>
        <taxon>Ascomycota</taxon>
        <taxon>Pezizomycotina</taxon>
        <taxon>Dothideomycetes</taxon>
        <taxon>Dothideomycetidae</taxon>
        <taxon>Mycosphaerellales</taxon>
        <taxon>Mycosphaerellaceae</taxon>
        <taxon>Zymoseptoria</taxon>
    </lineage>
</organism>
<evidence type="ECO:0008006" key="8">
    <source>
        <dbReference type="Google" id="ProtNLM"/>
    </source>
</evidence>
<dbReference type="InterPro" id="IPR051589">
    <property type="entry name" value="Sialate-O-sulfotransferase"/>
</dbReference>
<protein>
    <recommendedName>
        <fullName evidence="8">WSC domain-containing protein</fullName>
    </recommendedName>
</protein>
<dbReference type="PROSITE" id="PS50948">
    <property type="entry name" value="PAN"/>
    <property type="match status" value="1"/>
</dbReference>
<feature type="domain" description="Apple" evidence="4">
    <location>
        <begin position="1638"/>
        <end position="1722"/>
    </location>
</feature>
<dbReference type="SUPFAM" id="SSF50998">
    <property type="entry name" value="Quinoprotein alcohol dehydrogenase-like"/>
    <property type="match status" value="2"/>
</dbReference>
<dbReference type="Pfam" id="PF14295">
    <property type="entry name" value="PAN_4"/>
    <property type="match status" value="3"/>
</dbReference>
<reference evidence="6 7" key="1">
    <citation type="submission" date="2015-03" db="EMBL/GenBank/DDBJ databases">
        <title>RNA-seq based gene annotation and comparative genomics of four Zymoseptoria species reveal species-specific pathogenicity related genes and transposable element activity.</title>
        <authorList>
            <person name="Grandaubert J."/>
            <person name="Bhattacharyya A."/>
            <person name="Stukenbrock E.H."/>
        </authorList>
    </citation>
    <scope>NUCLEOTIDE SEQUENCE [LARGE SCALE GENOMIC DNA]</scope>
    <source>
        <strain evidence="6 7">Zb18110</strain>
    </source>
</reference>
<dbReference type="OrthoDB" id="5985073at2759"/>
<dbReference type="STRING" id="1047168.A0A0F4GJL4"/>
<evidence type="ECO:0000256" key="1">
    <source>
        <dbReference type="ARBA" id="ARBA00022737"/>
    </source>
</evidence>
<feature type="domain" description="WSC" evidence="5">
    <location>
        <begin position="927"/>
        <end position="1022"/>
    </location>
</feature>
<feature type="region of interest" description="Disordered" evidence="2">
    <location>
        <begin position="1250"/>
        <end position="1272"/>
    </location>
</feature>
<sequence>MRRSLLSSLAACLASFSLPRSSFGLGSTDTITWGGDNSRAGYETNHNLDPRIIAGSEFGNIWTAKLPGNFGGIGPEQVLSQPLVYTTGDGVQYVYIATTQNNLYKINAKTGQIVTSRNLGVPFLAADLGNCNDIAPAIGVTGTGVIDPSSGIWYLTSKTYSDQFQGTTFGPRSSPGRANGRYYFHAINTSDLSEALNFPVSIGGTTFRNNPRRQLVAGDQHQRPALLQVGNFIYTGWASHCIQYNYTGAIIGFDKTSGAIVEAFAMEGGPEANSVPGGGVWMSGGGLAYDGGSMYFSTGNGYANQLPANGNPVGGRTPPTALEEAVVNMRVNGDGTIQPVDFFMPWEKTQLDGADKDLGTTPFQLLPSSFSCPNSRRIGMVTGKSGKTYWLNVDNLGGYQMGANRLDAAIQVFQHENSVYSGAGVQPLGGYIYVNVINYKTRVFQFNCNSNGDATFAEVATAAEKNAQALGVGHGTTTSLNGQEGTGLYWTTDVEGLNLRIYDATPPSDGSPLKLIKSFNIDGPGKFAHPVFGDGKAYVAATGALWAFGAPVNLPLNCTSPVTFPRTALNSTSAPITVNCTANVATSVTSFNLTGKPNFVASGLPTLPLTLAAGKSFQFQAKFAPAQVGFLSSDIVVNTTNAAAGSSSRTPVTLTGTASSTVALFNIQPITLSFNTTMGAGAVSKSVFWNNDGDAALNISSVLYSVVSETGPWVTPNTTSDGSSQVAQFTFSNLPSSIDANTRQPVGVVYNPPAAGNHAVFLKVSTSGGTKILDVFGTAGSSPAALFEFERADGSGWDAYVPGQNFSFGNVAPGAVRTLTLRITNNGSSSASPLGLTVSKPPFSVPGYLRASNSIDLAEGTQIAAGQSANATLYCAPPDSQLNTASTAASAAWRINTNNEQGAVILGFVCNGVSPQVGPLFSNGTAMSSYIGCYRDTFNPNRQMASLMYVDNTNNTAGRCINTCSEAGYTFTATIAQTECWCGNALPAMRANEEDCNLRCSGDSSHSCGGNGPEPHDQNMISLFADTTKWDGILQGPPVALPKTSGQYTFAGCYQETNGRTFSAKVQNSVNQTVDNCRDFCAGYPLFGLQYASECYCGSNIARTSTQTTDDSCNFNCKGNNSVVCGGPSLMQVYQLGYDPSSTATASTDVIASATPLPTPLVCPDSAGQTYVSNQETFVVDCGIDYQGGDLQGVGVEPGNLNQCIDACASTRGCSGAVLSGAACYLKSDTSKPVSGGGLAAARMVITPTTSTTTGSTTVGSSTTSDSSTLDASSTATISTVSSSVTPASTPLACPDSNGQTASSNQKTFAVDCGTDYQGGDLKAVGVDANNINHSAIASASLVQGPLKCPDSDGQIYVSNSQTFLVECGRDYPGNDMGSVNINAGDLNACIDACAKTLGCINLSVLGAGCYLKNKLGSSVSSKAILGARIVPAQPSSTASPTSSASASTSLSATSSVTTSVTRSPISSTSSDNLSTISSTTTTSLSASSSTIASSLSATTTLNSQATTTTTTMTTTTSARPTVQATAGIFNSVGCTSEKPNGRALTEIYTNETLMTIDMCAGEAQRRQFNFFGVEYGKECWMGDAVDSEAQPLSQDSCAMVCPGDKTVFCGAGSALQLYQVNSTLITPKLSSPSPLSCSAGDDTVYTASNGARYRIECGWDRRGGSSSMVAAVTYETCLDSCSTTKDCKSVALVDKNCYLKTGTLGTPYRNDQVRGATLVTK</sequence>
<name>A0A0F4GJL4_9PEZI</name>
<feature type="chain" id="PRO_5002468944" description="WSC domain-containing protein" evidence="3">
    <location>
        <begin position="25"/>
        <end position="1722"/>
    </location>
</feature>
<dbReference type="EMBL" id="LAFY01000468">
    <property type="protein sequence ID" value="KJX97614.1"/>
    <property type="molecule type" value="Genomic_DNA"/>
</dbReference>
<feature type="domain" description="WSC" evidence="5">
    <location>
        <begin position="1047"/>
        <end position="1137"/>
    </location>
</feature>
<evidence type="ECO:0000313" key="7">
    <source>
        <dbReference type="Proteomes" id="UP000033647"/>
    </source>
</evidence>
<dbReference type="SMART" id="SM00321">
    <property type="entry name" value="WSC"/>
    <property type="match status" value="3"/>
</dbReference>
<dbReference type="InterPro" id="IPR011047">
    <property type="entry name" value="Quinoprotein_ADH-like_sf"/>
</dbReference>
<accession>A0A0F4GJL4</accession>
<dbReference type="InterPro" id="IPR003609">
    <property type="entry name" value="Pan_app"/>
</dbReference>
<comment type="caution">
    <text evidence="6">The sequence shown here is derived from an EMBL/GenBank/DDBJ whole genome shotgun (WGS) entry which is preliminary data.</text>
</comment>
<feature type="signal peptide" evidence="3">
    <location>
        <begin position="1"/>
        <end position="24"/>
    </location>
</feature>
<dbReference type="PROSITE" id="PS51212">
    <property type="entry name" value="WSC"/>
    <property type="match status" value="3"/>
</dbReference>
<dbReference type="Pfam" id="PF01822">
    <property type="entry name" value="WSC"/>
    <property type="match status" value="3"/>
</dbReference>
<gene>
    <name evidence="6" type="ORF">TI39_contig476g00008</name>
</gene>
<keyword evidence="3" id="KW-0732">Signal</keyword>
<proteinExistence type="predicted"/>
<feature type="domain" description="WSC" evidence="5">
    <location>
        <begin position="1529"/>
        <end position="1622"/>
    </location>
</feature>
<dbReference type="PANTHER" id="PTHR45964:SF5">
    <property type="entry name" value="WSCD FAMILY MEMBER CG9164"/>
    <property type="match status" value="1"/>
</dbReference>
<evidence type="ECO:0000259" key="4">
    <source>
        <dbReference type="PROSITE" id="PS50948"/>
    </source>
</evidence>
<dbReference type="PANTHER" id="PTHR45964">
    <property type="entry name" value="WSCD FAMILY MEMBER CG9164"/>
    <property type="match status" value="1"/>
</dbReference>
<dbReference type="Proteomes" id="UP000033647">
    <property type="component" value="Unassembled WGS sequence"/>
</dbReference>
<evidence type="ECO:0000313" key="6">
    <source>
        <dbReference type="EMBL" id="KJX97614.1"/>
    </source>
</evidence>